<dbReference type="Proteomes" id="UP000664303">
    <property type="component" value="Unassembled WGS sequence"/>
</dbReference>
<dbReference type="EMBL" id="JAFKCZ010000007">
    <property type="protein sequence ID" value="MBN7796994.1"/>
    <property type="molecule type" value="Genomic_DNA"/>
</dbReference>
<protein>
    <submittedName>
        <fullName evidence="2">DUF4340 domain-containing protein</fullName>
    </submittedName>
</protein>
<dbReference type="RefSeq" id="WP_206560449.1">
    <property type="nucleotide sequence ID" value="NZ_JAFKCZ010000007.1"/>
</dbReference>
<evidence type="ECO:0000259" key="1">
    <source>
        <dbReference type="Pfam" id="PF14238"/>
    </source>
</evidence>
<dbReference type="Pfam" id="PF14238">
    <property type="entry name" value="DUF4340"/>
    <property type="match status" value="1"/>
</dbReference>
<dbReference type="AlphaFoldDB" id="A0A939IIV5"/>
<name>A0A939IIV5_9GAMM</name>
<proteinExistence type="predicted"/>
<sequence>MKRTIVSLLFLLLVQCGLAALLYWPGNSDTGDARHLLDSRAALRVDAIRIADDRDNEVLLQNLHGRWVLPDLHNLPADHAHIQELIDTLTRPPRGFPVAESAAARQRFRVASYHYKRRLTFLGNGEALATIYLGRSPAYRAVYARSDSYPAIYRLQYNNHDAPATPDAWLDPGLLAIEGPRAIAIDGTQLRRDDQGRWRGAAGSAPEPRELAALLDALATLTVQGLADEDAQRSLAESGRAARRLRVEYNGQSILLELFRDGERYYVHDSRYPPFLSLSRRQYQRLMDIDIASLAPLIDTNN</sequence>
<comment type="caution">
    <text evidence="2">The sequence shown here is derived from an EMBL/GenBank/DDBJ whole genome shotgun (WGS) entry which is preliminary data.</text>
</comment>
<dbReference type="InterPro" id="IPR025641">
    <property type="entry name" value="DUF4340"/>
</dbReference>
<gene>
    <name evidence="2" type="ORF">JYP50_10350</name>
</gene>
<feature type="domain" description="DUF4340" evidence="1">
    <location>
        <begin position="67"/>
        <end position="230"/>
    </location>
</feature>
<evidence type="ECO:0000313" key="2">
    <source>
        <dbReference type="EMBL" id="MBN7796994.1"/>
    </source>
</evidence>
<accession>A0A939IIV5</accession>
<organism evidence="2 3">
    <name type="scientific">Parahaliea mediterranea</name>
    <dbReference type="NCBI Taxonomy" id="651086"/>
    <lineage>
        <taxon>Bacteria</taxon>
        <taxon>Pseudomonadati</taxon>
        <taxon>Pseudomonadota</taxon>
        <taxon>Gammaproteobacteria</taxon>
        <taxon>Cellvibrionales</taxon>
        <taxon>Halieaceae</taxon>
        <taxon>Parahaliea</taxon>
    </lineage>
</organism>
<evidence type="ECO:0000313" key="3">
    <source>
        <dbReference type="Proteomes" id="UP000664303"/>
    </source>
</evidence>
<reference evidence="2" key="1">
    <citation type="submission" date="2021-02" db="EMBL/GenBank/DDBJ databases">
        <title>PHA producing bacteria isolated from coastal sediment in Guangdong, Shenzhen.</title>
        <authorList>
            <person name="Zheng W."/>
            <person name="Yu S."/>
            <person name="Huang Y."/>
        </authorList>
    </citation>
    <scope>NUCLEOTIDE SEQUENCE</scope>
    <source>
        <strain evidence="2">TN14-10</strain>
    </source>
</reference>
<keyword evidence="3" id="KW-1185">Reference proteome</keyword>